<evidence type="ECO:0000256" key="1">
    <source>
        <dbReference type="ARBA" id="ARBA00004651"/>
    </source>
</evidence>
<dbReference type="PANTHER" id="PTHR43266:SF2">
    <property type="entry name" value="MAJOR FACILITATOR SUPERFAMILY (MFS) PROFILE DOMAIN-CONTAINING PROTEIN"/>
    <property type="match status" value="1"/>
</dbReference>
<evidence type="ECO:0000256" key="3">
    <source>
        <dbReference type="ARBA" id="ARBA00022475"/>
    </source>
</evidence>
<dbReference type="Proteomes" id="UP000679725">
    <property type="component" value="Unassembled WGS sequence"/>
</dbReference>
<name>A0ABM8UY16_9BACT</name>
<keyword evidence="10" id="KW-1185">Reference proteome</keyword>
<dbReference type="InterPro" id="IPR020846">
    <property type="entry name" value="MFS_dom"/>
</dbReference>
<evidence type="ECO:0000259" key="8">
    <source>
        <dbReference type="PROSITE" id="PS50850"/>
    </source>
</evidence>
<reference evidence="9 10" key="1">
    <citation type="submission" date="2021-04" db="EMBL/GenBank/DDBJ databases">
        <authorList>
            <person name="Rodrigo-Torres L."/>
            <person name="Arahal R. D."/>
            <person name="Lucena T."/>
        </authorList>
    </citation>
    <scope>NUCLEOTIDE SEQUENCE [LARGE SCALE GENOMIC DNA]</scope>
    <source>
        <strain evidence="9 10">CECT 9623</strain>
    </source>
</reference>
<comment type="subcellular location">
    <subcellularLocation>
        <location evidence="1">Cell membrane</location>
        <topology evidence="1">Multi-pass membrane protein</topology>
    </subcellularLocation>
</comment>
<evidence type="ECO:0000313" key="9">
    <source>
        <dbReference type="EMBL" id="CAG5074508.1"/>
    </source>
</evidence>
<feature type="transmembrane region" description="Helical" evidence="7">
    <location>
        <begin position="267"/>
        <end position="287"/>
    </location>
</feature>
<keyword evidence="5 7" id="KW-1133">Transmembrane helix</keyword>
<feature type="transmembrane region" description="Helical" evidence="7">
    <location>
        <begin position="22"/>
        <end position="43"/>
    </location>
</feature>
<dbReference type="InterPro" id="IPR036259">
    <property type="entry name" value="MFS_trans_sf"/>
</dbReference>
<feature type="transmembrane region" description="Helical" evidence="7">
    <location>
        <begin position="176"/>
        <end position="199"/>
    </location>
</feature>
<dbReference type="RefSeq" id="WP_215236433.1">
    <property type="nucleotide sequence ID" value="NZ_CAJRAU010000011.1"/>
</dbReference>
<dbReference type="Pfam" id="PF07690">
    <property type="entry name" value="MFS_1"/>
    <property type="match status" value="2"/>
</dbReference>
<dbReference type="Gene3D" id="1.20.1250.20">
    <property type="entry name" value="MFS general substrate transporter like domains"/>
    <property type="match status" value="1"/>
</dbReference>
<feature type="transmembrane region" description="Helical" evidence="7">
    <location>
        <begin position="110"/>
        <end position="132"/>
    </location>
</feature>
<keyword evidence="6 7" id="KW-0472">Membrane</keyword>
<feature type="transmembrane region" description="Helical" evidence="7">
    <location>
        <begin position="236"/>
        <end position="255"/>
    </location>
</feature>
<dbReference type="EMBL" id="CAJRAU010000011">
    <property type="protein sequence ID" value="CAG5074508.1"/>
    <property type="molecule type" value="Genomic_DNA"/>
</dbReference>
<keyword evidence="2" id="KW-0813">Transport</keyword>
<dbReference type="CDD" id="cd06173">
    <property type="entry name" value="MFS_MefA_like"/>
    <property type="match status" value="1"/>
</dbReference>
<organism evidence="9 10">
    <name type="scientific">Dyadobacter linearis</name>
    <dbReference type="NCBI Taxonomy" id="2823330"/>
    <lineage>
        <taxon>Bacteria</taxon>
        <taxon>Pseudomonadati</taxon>
        <taxon>Bacteroidota</taxon>
        <taxon>Cytophagia</taxon>
        <taxon>Cytophagales</taxon>
        <taxon>Spirosomataceae</taxon>
        <taxon>Dyadobacter</taxon>
    </lineage>
</organism>
<feature type="domain" description="Major facilitator superfamily (MFS) profile" evidence="8">
    <location>
        <begin position="231"/>
        <end position="413"/>
    </location>
</feature>
<dbReference type="PANTHER" id="PTHR43266">
    <property type="entry name" value="MACROLIDE-EFFLUX PROTEIN"/>
    <property type="match status" value="1"/>
</dbReference>
<comment type="caution">
    <text evidence="9">The sequence shown here is derived from an EMBL/GenBank/DDBJ whole genome shotgun (WGS) entry which is preliminary data.</text>
</comment>
<evidence type="ECO:0000256" key="7">
    <source>
        <dbReference type="SAM" id="Phobius"/>
    </source>
</evidence>
<accession>A0ABM8UY16</accession>
<feature type="transmembrane region" description="Helical" evidence="7">
    <location>
        <begin position="153"/>
        <end position="170"/>
    </location>
</feature>
<keyword evidence="3" id="KW-1003">Cell membrane</keyword>
<feature type="transmembrane region" description="Helical" evidence="7">
    <location>
        <begin position="299"/>
        <end position="328"/>
    </location>
</feature>
<dbReference type="SUPFAM" id="SSF103473">
    <property type="entry name" value="MFS general substrate transporter"/>
    <property type="match status" value="1"/>
</dbReference>
<evidence type="ECO:0000313" key="10">
    <source>
        <dbReference type="Proteomes" id="UP000679725"/>
    </source>
</evidence>
<dbReference type="InterPro" id="IPR011701">
    <property type="entry name" value="MFS"/>
</dbReference>
<feature type="transmembrane region" description="Helical" evidence="7">
    <location>
        <begin position="386"/>
        <end position="404"/>
    </location>
</feature>
<dbReference type="PROSITE" id="PS50850">
    <property type="entry name" value="MFS"/>
    <property type="match status" value="1"/>
</dbReference>
<gene>
    <name evidence="9" type="ORF">DYBT9623_05195</name>
</gene>
<keyword evidence="4 7" id="KW-0812">Transmembrane</keyword>
<evidence type="ECO:0000256" key="2">
    <source>
        <dbReference type="ARBA" id="ARBA00022448"/>
    </source>
</evidence>
<evidence type="ECO:0000256" key="4">
    <source>
        <dbReference type="ARBA" id="ARBA00022692"/>
    </source>
</evidence>
<feature type="transmembrane region" description="Helical" evidence="7">
    <location>
        <begin position="55"/>
        <end position="74"/>
    </location>
</feature>
<evidence type="ECO:0000256" key="6">
    <source>
        <dbReference type="ARBA" id="ARBA00023136"/>
    </source>
</evidence>
<sequence length="413" mass="44818">MSLLSSVTAPFGSLKNQVFAKIYFAQTISLLGDAFTWVGIALISYQFGQGHSAKVLSLALTMRVTAFILFSPFAGVLADFVDRKKVLYLTHFARMCIVGCMPFMQTEWQIYLLVFLLNVFNAFFTPTYRSVIAQVLKAGYYREGIALSNATDQLLSVLGPGMAGILAVWLGAREIFFVDAATFIVAGILIILLPATAIAHAPSEANGQKTNPGQIWKDVIKGTTLLFKPVTIRFSLLIEFVSAIAGAMVLVNTVGHIKDGLGLADSYYGWVMSAFGIGATIAAFLSASIDKTSSKQKSLTIGIFILAVAVSCANLAPFPVLLLLWLLAGLGQSLAEMPSEILIGEQIPSEQQGKVYGAHFAWSHLWWAIAYPVAGFLGTKFPDHDFMIGGLIALLLAAIVTMFFRPNKRVFYK</sequence>
<proteinExistence type="predicted"/>
<protein>
    <recommendedName>
        <fullName evidence="8">Major facilitator superfamily (MFS) profile domain-containing protein</fullName>
    </recommendedName>
</protein>
<evidence type="ECO:0000256" key="5">
    <source>
        <dbReference type="ARBA" id="ARBA00022989"/>
    </source>
</evidence>